<dbReference type="EMBL" id="FMKA01000001">
    <property type="protein sequence ID" value="SCP94921.1"/>
    <property type="molecule type" value="Genomic_DNA"/>
</dbReference>
<accession>A0A1D3TNL0</accession>
<reference evidence="4 5" key="1">
    <citation type="submission" date="2016-09" db="EMBL/GenBank/DDBJ databases">
        <authorList>
            <person name="Capua I."/>
            <person name="De Benedictis P."/>
            <person name="Joannis T."/>
            <person name="Lombin L.H."/>
            <person name="Cattoli G."/>
        </authorList>
    </citation>
    <scope>NUCLEOTIDE SEQUENCE [LARGE SCALE GENOMIC DNA]</scope>
    <source>
        <strain evidence="4 5">GluBS11</strain>
    </source>
</reference>
<evidence type="ECO:0000259" key="3">
    <source>
        <dbReference type="Pfam" id="PF02608"/>
    </source>
</evidence>
<dbReference type="AlphaFoldDB" id="A0A1D3TNL0"/>
<dbReference type="InterPro" id="IPR003760">
    <property type="entry name" value="PnrA-like"/>
</dbReference>
<evidence type="ECO:0000313" key="4">
    <source>
        <dbReference type="EMBL" id="SCP94921.1"/>
    </source>
</evidence>
<feature type="domain" description="ABC transporter substrate-binding protein PnrA-like" evidence="3">
    <location>
        <begin position="51"/>
        <end position="337"/>
    </location>
</feature>
<dbReference type="Pfam" id="PF02608">
    <property type="entry name" value="Bmp"/>
    <property type="match status" value="1"/>
</dbReference>
<sequence>MKKKLLSLILTAVMAASVLTACGTADSKDSSTATESTEKEAIALEDFKVGVIHIGDPADGSGYSFTHDQGIVEMQEELGLEDSQVIRKNNIADGDAVATRTAIEECIEEGCQLIFGTSWGYMDTMEELAEEYPEVMFSHATGYKSNGTNFNNYFGRIYQARFLSGIAAGMKTETDKIGYVAAMDNQNSEVTGGINAFAMGVESVNPDAVIYVKVTNTWFDPTLEGQAAEALLDMGCDVIAQHQDTTAPQLAAQNRGAWSCGYNSDMTKDAPKAHLTAPIWNWGVYYTLTAKAVMEGTWDAANYYGGMDDGLVDISPLSENCAEGTAEKIEEARAKILDGSLKIFEGSLFDNEGNEVCKEGETISDADITGNMTWYYKNVEVK</sequence>
<protein>
    <submittedName>
        <fullName evidence="4">Basic membrane protein A</fullName>
    </submittedName>
</protein>
<name>A0A1D3TNL0_9FIRM</name>
<keyword evidence="5" id="KW-1185">Reference proteome</keyword>
<feature type="chain" id="PRO_5039231534" evidence="2">
    <location>
        <begin position="22"/>
        <end position="382"/>
    </location>
</feature>
<organism evidence="4 5">
    <name type="scientific">Anaerobium acetethylicum</name>
    <dbReference type="NCBI Taxonomy" id="1619234"/>
    <lineage>
        <taxon>Bacteria</taxon>
        <taxon>Bacillati</taxon>
        <taxon>Bacillota</taxon>
        <taxon>Clostridia</taxon>
        <taxon>Lachnospirales</taxon>
        <taxon>Lachnospiraceae</taxon>
        <taxon>Anaerobium</taxon>
    </lineage>
</organism>
<gene>
    <name evidence="4" type="ORF">SAMN05421730_1001160</name>
</gene>
<dbReference type="PROSITE" id="PS51257">
    <property type="entry name" value="PROKAR_LIPOPROTEIN"/>
    <property type="match status" value="1"/>
</dbReference>
<dbReference type="RefSeq" id="WP_091228728.1">
    <property type="nucleotide sequence ID" value="NZ_FMKA01000001.1"/>
</dbReference>
<evidence type="ECO:0000256" key="2">
    <source>
        <dbReference type="SAM" id="SignalP"/>
    </source>
</evidence>
<dbReference type="Proteomes" id="UP000199315">
    <property type="component" value="Unassembled WGS sequence"/>
</dbReference>
<feature type="signal peptide" evidence="2">
    <location>
        <begin position="1"/>
        <end position="21"/>
    </location>
</feature>
<keyword evidence="1 2" id="KW-0732">Signal</keyword>
<dbReference type="PANTHER" id="PTHR43208:SF1">
    <property type="entry name" value="ABC TRANSPORTER SUBSTRATE-BINDING PROTEIN"/>
    <property type="match status" value="1"/>
</dbReference>
<dbReference type="STRING" id="1619234.SAMN05421730_1001160"/>
<dbReference type="Gene3D" id="3.40.50.2300">
    <property type="match status" value="2"/>
</dbReference>
<dbReference type="CDD" id="cd19963">
    <property type="entry name" value="PBP1_BMP-like"/>
    <property type="match status" value="1"/>
</dbReference>
<evidence type="ECO:0000256" key="1">
    <source>
        <dbReference type="ARBA" id="ARBA00022729"/>
    </source>
</evidence>
<dbReference type="InterPro" id="IPR052910">
    <property type="entry name" value="ABC-Purine-Binding"/>
</dbReference>
<evidence type="ECO:0000313" key="5">
    <source>
        <dbReference type="Proteomes" id="UP000199315"/>
    </source>
</evidence>
<dbReference type="GO" id="GO:0005886">
    <property type="term" value="C:plasma membrane"/>
    <property type="evidence" value="ECO:0007669"/>
    <property type="project" value="InterPro"/>
</dbReference>
<proteinExistence type="predicted"/>
<dbReference type="OrthoDB" id="9769871at2"/>
<dbReference type="PANTHER" id="PTHR43208">
    <property type="entry name" value="ABC TRANSPORTER SUBSTRATE-BINDING PROTEIN"/>
    <property type="match status" value="1"/>
</dbReference>